<evidence type="ECO:0000256" key="3">
    <source>
        <dbReference type="ARBA" id="ARBA00023163"/>
    </source>
</evidence>
<dbReference type="Proteomes" id="UP000001542">
    <property type="component" value="Unassembled WGS sequence"/>
</dbReference>
<keyword evidence="9" id="KW-1185">Reference proteome</keyword>
<proteinExistence type="predicted"/>
<evidence type="ECO:0000259" key="6">
    <source>
        <dbReference type="PROSITE" id="PS51293"/>
    </source>
</evidence>
<feature type="domain" description="Myb-like" evidence="5">
    <location>
        <begin position="132"/>
        <end position="183"/>
    </location>
</feature>
<dbReference type="Pfam" id="PF13921">
    <property type="entry name" value="Myb_DNA-bind_6"/>
    <property type="match status" value="1"/>
</dbReference>
<evidence type="ECO:0000256" key="4">
    <source>
        <dbReference type="ARBA" id="ARBA00023242"/>
    </source>
</evidence>
<dbReference type="InterPro" id="IPR009057">
    <property type="entry name" value="Homeodomain-like_sf"/>
</dbReference>
<evidence type="ECO:0000256" key="2">
    <source>
        <dbReference type="ARBA" id="ARBA00023125"/>
    </source>
</evidence>
<dbReference type="KEGG" id="tva:4759651"/>
<evidence type="ECO:0000313" key="9">
    <source>
        <dbReference type="Proteomes" id="UP000001542"/>
    </source>
</evidence>
<dbReference type="InterPro" id="IPR017930">
    <property type="entry name" value="Myb_dom"/>
</dbReference>
<dbReference type="AlphaFoldDB" id="A2EZV9"/>
<dbReference type="PROSITE" id="PS50090">
    <property type="entry name" value="MYB_LIKE"/>
    <property type="match status" value="2"/>
</dbReference>
<keyword evidence="3" id="KW-0804">Transcription</keyword>
<dbReference type="GO" id="GO:0000978">
    <property type="term" value="F:RNA polymerase II cis-regulatory region sequence-specific DNA binding"/>
    <property type="evidence" value="ECO:0000318"/>
    <property type="project" value="GO_Central"/>
</dbReference>
<keyword evidence="1" id="KW-0805">Transcription regulation</keyword>
<dbReference type="RefSeq" id="XP_001314369.1">
    <property type="nucleotide sequence ID" value="XM_001314350.1"/>
</dbReference>
<sequence>MINPQINIYDTLLNGIQPEHANDIRLVMYKFIINEFSYDKAIAELRRYSSSTDPIDKLQKLMCVSEHPLPSKRYPSQNYMEKKMNSWSQAEDQRLLAAIHRFGPKDWTQISLFVGKNRNRNQCSQRWLRSLNPLINKTSWSQDEDLQLLDSVSKYGLRSWTKVSLEMEGRTDVQCRYRYQILMRKNQGNIAKYKQNLEQHLQSQQGQSNKDDNPKEIQIIDDNNINDDRQIKIDDSRIDNLMDMIKEMVSDPSSVFNFVD</sequence>
<accession>A2EZV9</accession>
<organism evidence="8 9">
    <name type="scientific">Trichomonas vaginalis (strain ATCC PRA-98 / G3)</name>
    <dbReference type="NCBI Taxonomy" id="412133"/>
    <lineage>
        <taxon>Eukaryota</taxon>
        <taxon>Metamonada</taxon>
        <taxon>Parabasalia</taxon>
        <taxon>Trichomonadida</taxon>
        <taxon>Trichomonadidae</taxon>
        <taxon>Trichomonas</taxon>
    </lineage>
</organism>
<evidence type="ECO:0000256" key="1">
    <source>
        <dbReference type="ARBA" id="ARBA00023015"/>
    </source>
</evidence>
<dbReference type="VEuPathDB" id="TrichDB:TVAGG3_0197220"/>
<reference evidence="8" key="2">
    <citation type="journal article" date="2007" name="Science">
        <title>Draft genome sequence of the sexually transmitted pathogen Trichomonas vaginalis.</title>
        <authorList>
            <person name="Carlton J.M."/>
            <person name="Hirt R.P."/>
            <person name="Silva J.C."/>
            <person name="Delcher A.L."/>
            <person name="Schatz M."/>
            <person name="Zhao Q."/>
            <person name="Wortman J.R."/>
            <person name="Bidwell S.L."/>
            <person name="Alsmark U.C.M."/>
            <person name="Besteiro S."/>
            <person name="Sicheritz-Ponten T."/>
            <person name="Noel C.J."/>
            <person name="Dacks J.B."/>
            <person name="Foster P.G."/>
            <person name="Simillion C."/>
            <person name="Van de Peer Y."/>
            <person name="Miranda-Saavedra D."/>
            <person name="Barton G.J."/>
            <person name="Westrop G.D."/>
            <person name="Mueller S."/>
            <person name="Dessi D."/>
            <person name="Fiori P.L."/>
            <person name="Ren Q."/>
            <person name="Paulsen I."/>
            <person name="Zhang H."/>
            <person name="Bastida-Corcuera F.D."/>
            <person name="Simoes-Barbosa A."/>
            <person name="Brown M.T."/>
            <person name="Hayes R.D."/>
            <person name="Mukherjee M."/>
            <person name="Okumura C.Y."/>
            <person name="Schneider R."/>
            <person name="Smith A.J."/>
            <person name="Vanacova S."/>
            <person name="Villalvazo M."/>
            <person name="Haas B.J."/>
            <person name="Pertea M."/>
            <person name="Feldblyum T.V."/>
            <person name="Utterback T.R."/>
            <person name="Shu C.L."/>
            <person name="Osoegawa K."/>
            <person name="de Jong P.J."/>
            <person name="Hrdy I."/>
            <person name="Horvathova L."/>
            <person name="Zubacova Z."/>
            <person name="Dolezal P."/>
            <person name="Malik S.B."/>
            <person name="Logsdon J.M. Jr."/>
            <person name="Henze K."/>
            <person name="Gupta A."/>
            <person name="Wang C.C."/>
            <person name="Dunne R.L."/>
            <person name="Upcroft J.A."/>
            <person name="Upcroft P."/>
            <person name="White O."/>
            <person name="Salzberg S.L."/>
            <person name="Tang P."/>
            <person name="Chiu C.-H."/>
            <person name="Lee Y.-S."/>
            <person name="Embley T.M."/>
            <person name="Coombs G.H."/>
            <person name="Mottram J.C."/>
            <person name="Tachezy J."/>
            <person name="Fraser-Liggett C.M."/>
            <person name="Johnson P.J."/>
        </authorList>
    </citation>
    <scope>NUCLEOTIDE SEQUENCE [LARGE SCALE GENOMIC DNA]</scope>
    <source>
        <strain evidence="8">G3</strain>
    </source>
</reference>
<dbReference type="InParanoid" id="A2EZV9"/>
<feature type="domain" description="Myb-like" evidence="5">
    <location>
        <begin position="79"/>
        <end position="131"/>
    </location>
</feature>
<dbReference type="PANTHER" id="PTHR46621:SF1">
    <property type="entry name" value="SNRNA-ACTIVATING PROTEIN COMPLEX SUBUNIT 4"/>
    <property type="match status" value="1"/>
</dbReference>
<protein>
    <submittedName>
        <fullName evidence="8">Myb-like DNA-binding domain containing protein</fullName>
    </submittedName>
</protein>
<feature type="domain" description="SANT" evidence="6">
    <location>
        <begin position="135"/>
        <end position="188"/>
    </location>
</feature>
<feature type="domain" description="HTH myb-type" evidence="7">
    <location>
        <begin position="86"/>
        <end position="131"/>
    </location>
</feature>
<dbReference type="PANTHER" id="PTHR46621">
    <property type="entry name" value="SNRNA-ACTIVATING PROTEIN COMPLEX SUBUNIT 4"/>
    <property type="match status" value="1"/>
</dbReference>
<dbReference type="CDD" id="cd00167">
    <property type="entry name" value="SANT"/>
    <property type="match status" value="2"/>
</dbReference>
<reference evidence="8" key="1">
    <citation type="submission" date="2006-10" db="EMBL/GenBank/DDBJ databases">
        <authorList>
            <person name="Amadeo P."/>
            <person name="Zhao Q."/>
            <person name="Wortman J."/>
            <person name="Fraser-Liggett C."/>
            <person name="Carlton J."/>
        </authorList>
    </citation>
    <scope>NUCLEOTIDE SEQUENCE</scope>
    <source>
        <strain evidence="8">G3</strain>
    </source>
</reference>
<dbReference type="InterPro" id="IPR051575">
    <property type="entry name" value="Myb-like_DNA-bd"/>
</dbReference>
<dbReference type="VEuPathDB" id="TrichDB:TVAG_273330"/>
<dbReference type="InterPro" id="IPR001005">
    <property type="entry name" value="SANT/Myb"/>
</dbReference>
<feature type="domain" description="HTH myb-type" evidence="7">
    <location>
        <begin position="132"/>
        <end position="187"/>
    </location>
</feature>
<dbReference type="EMBL" id="DS113556">
    <property type="protein sequence ID" value="EAY01822.1"/>
    <property type="molecule type" value="Genomic_DNA"/>
</dbReference>
<evidence type="ECO:0000313" key="8">
    <source>
        <dbReference type="EMBL" id="EAY01822.1"/>
    </source>
</evidence>
<name>A2EZV9_TRIV3</name>
<keyword evidence="4" id="KW-0539">Nucleus</keyword>
<dbReference type="GO" id="GO:0000981">
    <property type="term" value="F:DNA-binding transcription factor activity, RNA polymerase II-specific"/>
    <property type="evidence" value="ECO:0000318"/>
    <property type="project" value="GO_Central"/>
</dbReference>
<dbReference type="PROSITE" id="PS51293">
    <property type="entry name" value="SANT"/>
    <property type="match status" value="1"/>
</dbReference>
<evidence type="ECO:0000259" key="7">
    <source>
        <dbReference type="PROSITE" id="PS51294"/>
    </source>
</evidence>
<dbReference type="GO" id="GO:0005634">
    <property type="term" value="C:nucleus"/>
    <property type="evidence" value="ECO:0000318"/>
    <property type="project" value="GO_Central"/>
</dbReference>
<dbReference type="SMART" id="SM00717">
    <property type="entry name" value="SANT"/>
    <property type="match status" value="2"/>
</dbReference>
<dbReference type="GO" id="GO:0006355">
    <property type="term" value="P:regulation of DNA-templated transcription"/>
    <property type="evidence" value="ECO:0000318"/>
    <property type="project" value="GO_Central"/>
</dbReference>
<dbReference type="STRING" id="5722.A2EZV9"/>
<dbReference type="SUPFAM" id="SSF46689">
    <property type="entry name" value="Homeodomain-like"/>
    <property type="match status" value="2"/>
</dbReference>
<dbReference type="OrthoDB" id="2143914at2759"/>
<keyword evidence="2 8" id="KW-0238">DNA-binding</keyword>
<dbReference type="SMR" id="A2EZV9"/>
<gene>
    <name evidence="8" type="ORF">TVAG_273330</name>
</gene>
<dbReference type="Gene3D" id="1.10.10.60">
    <property type="entry name" value="Homeodomain-like"/>
    <property type="match status" value="2"/>
</dbReference>
<dbReference type="eggNOG" id="KOG0048">
    <property type="taxonomic scope" value="Eukaryota"/>
</dbReference>
<dbReference type="PROSITE" id="PS51294">
    <property type="entry name" value="HTH_MYB"/>
    <property type="match status" value="2"/>
</dbReference>
<dbReference type="InterPro" id="IPR017884">
    <property type="entry name" value="SANT_dom"/>
</dbReference>
<evidence type="ECO:0000259" key="5">
    <source>
        <dbReference type="PROSITE" id="PS50090"/>
    </source>
</evidence>